<dbReference type="Gene3D" id="2.40.50.100">
    <property type="match status" value="1"/>
</dbReference>
<dbReference type="GO" id="GO:1990281">
    <property type="term" value="C:efflux pump complex"/>
    <property type="evidence" value="ECO:0007669"/>
    <property type="project" value="TreeGrafter"/>
</dbReference>
<dbReference type="PANTHER" id="PTHR30469">
    <property type="entry name" value="MULTIDRUG RESISTANCE PROTEIN MDTA"/>
    <property type="match status" value="1"/>
</dbReference>
<comment type="caution">
    <text evidence="3">The sequence shown here is derived from an EMBL/GenBank/DDBJ whole genome shotgun (WGS) entry which is preliminary data.</text>
</comment>
<proteinExistence type="predicted"/>
<feature type="signal peptide" evidence="1">
    <location>
        <begin position="1"/>
        <end position="22"/>
    </location>
</feature>
<protein>
    <submittedName>
        <fullName evidence="3">Efflux RND transporter periplasmic adaptor subunit</fullName>
    </submittedName>
</protein>
<evidence type="ECO:0000313" key="3">
    <source>
        <dbReference type="EMBL" id="MBO8447461.1"/>
    </source>
</evidence>
<dbReference type="PROSITE" id="PS51257">
    <property type="entry name" value="PROKAR_LIPOPROTEIN"/>
    <property type="match status" value="1"/>
</dbReference>
<reference evidence="3" key="1">
    <citation type="submission" date="2020-10" db="EMBL/GenBank/DDBJ databases">
        <authorList>
            <person name="Gilroy R."/>
        </authorList>
    </citation>
    <scope>NUCLEOTIDE SEQUENCE</scope>
    <source>
        <strain evidence="3">D3-1215</strain>
    </source>
</reference>
<sequence>MKHSLNFLILILPLLFAGCSDGSDDFDACGQIEAVDVVVSAESNGKIISLDVPEGAVLAKGECVGVIDSVQIYLQKMELISRKQNAASRIVDIKKQLAPQKSRLENLMVDKERYVNLLAKDAGTQKQVDDIEFQIAVSKGEIDAQTQTYQNNNSGVESELAMYDVQIAQKEDMLRKCRIVSPVAGTVLTRYVEEGETVTSGKPIFRIADMNDVYVRAYFSTSQLADLKIGSKVKVYPDDGSNKLKEYEGTVTWISEQAEFTPKNIQTRDDRADLVYAVKISIANDGYLKLGMYAYVKTK</sequence>
<accession>A0A9D9EJ44</accession>
<gene>
    <name evidence="3" type="ORF">IAC32_06940</name>
</gene>
<reference evidence="3" key="2">
    <citation type="journal article" date="2021" name="PeerJ">
        <title>Extensive microbial diversity within the chicken gut microbiome revealed by metagenomics and culture.</title>
        <authorList>
            <person name="Gilroy R."/>
            <person name="Ravi A."/>
            <person name="Getino M."/>
            <person name="Pursley I."/>
            <person name="Horton D.L."/>
            <person name="Alikhan N.F."/>
            <person name="Baker D."/>
            <person name="Gharbi K."/>
            <person name="Hall N."/>
            <person name="Watson M."/>
            <person name="Adriaenssens E.M."/>
            <person name="Foster-Nyarko E."/>
            <person name="Jarju S."/>
            <person name="Secka A."/>
            <person name="Antonio M."/>
            <person name="Oren A."/>
            <person name="Chaudhuri R.R."/>
            <person name="La Ragione R."/>
            <person name="Hildebrand F."/>
            <person name="Pallen M.J."/>
        </authorList>
    </citation>
    <scope>NUCLEOTIDE SEQUENCE</scope>
    <source>
        <strain evidence="3">D3-1215</strain>
    </source>
</reference>
<dbReference type="PANTHER" id="PTHR30469:SF33">
    <property type="entry name" value="SLR1207 PROTEIN"/>
    <property type="match status" value="1"/>
</dbReference>
<feature type="chain" id="PRO_5038386026" evidence="1">
    <location>
        <begin position="23"/>
        <end position="299"/>
    </location>
</feature>
<dbReference type="Gene3D" id="2.40.30.170">
    <property type="match status" value="1"/>
</dbReference>
<dbReference type="InterPro" id="IPR058647">
    <property type="entry name" value="BSH_CzcB-like"/>
</dbReference>
<dbReference type="Pfam" id="PF25973">
    <property type="entry name" value="BSH_CzcB"/>
    <property type="match status" value="1"/>
</dbReference>
<keyword evidence="1" id="KW-0732">Signal</keyword>
<name>A0A9D9EJ44_9BACT</name>
<dbReference type="GO" id="GO:0015562">
    <property type="term" value="F:efflux transmembrane transporter activity"/>
    <property type="evidence" value="ECO:0007669"/>
    <property type="project" value="TreeGrafter"/>
</dbReference>
<dbReference type="SUPFAM" id="SSF111369">
    <property type="entry name" value="HlyD-like secretion proteins"/>
    <property type="match status" value="1"/>
</dbReference>
<evidence type="ECO:0000313" key="4">
    <source>
        <dbReference type="Proteomes" id="UP000823637"/>
    </source>
</evidence>
<dbReference type="Proteomes" id="UP000823637">
    <property type="component" value="Unassembled WGS sequence"/>
</dbReference>
<evidence type="ECO:0000256" key="1">
    <source>
        <dbReference type="SAM" id="SignalP"/>
    </source>
</evidence>
<feature type="domain" description="CzcB-like barrel-sandwich hybrid" evidence="2">
    <location>
        <begin position="38"/>
        <end position="209"/>
    </location>
</feature>
<evidence type="ECO:0000259" key="2">
    <source>
        <dbReference type="Pfam" id="PF25973"/>
    </source>
</evidence>
<dbReference type="EMBL" id="JADIMR010000103">
    <property type="protein sequence ID" value="MBO8447461.1"/>
    <property type="molecule type" value="Genomic_DNA"/>
</dbReference>
<organism evidence="3 4">
    <name type="scientific">Candidatus Enterocola intestinipullorum</name>
    <dbReference type="NCBI Taxonomy" id="2840783"/>
    <lineage>
        <taxon>Bacteria</taxon>
        <taxon>Pseudomonadati</taxon>
        <taxon>Bacteroidota</taxon>
        <taxon>Bacteroidia</taxon>
        <taxon>Bacteroidales</taxon>
        <taxon>Candidatus Enterocola</taxon>
    </lineage>
</organism>
<dbReference type="AlphaFoldDB" id="A0A9D9EJ44"/>